<dbReference type="Proteomes" id="UP001596282">
    <property type="component" value="Unassembled WGS sequence"/>
</dbReference>
<evidence type="ECO:0000256" key="1">
    <source>
        <dbReference type="ARBA" id="ARBA00008172"/>
    </source>
</evidence>
<dbReference type="SUPFAM" id="SSF143011">
    <property type="entry name" value="RelE-like"/>
    <property type="match status" value="1"/>
</dbReference>
<reference evidence="9" key="1">
    <citation type="journal article" date="2019" name="Int. J. Syst. Evol. Microbiol.">
        <title>The Global Catalogue of Microorganisms (GCM) 10K type strain sequencing project: providing services to taxonomists for standard genome sequencing and annotation.</title>
        <authorList>
            <consortium name="The Broad Institute Genomics Platform"/>
            <consortium name="The Broad Institute Genome Sequencing Center for Infectious Disease"/>
            <person name="Wu L."/>
            <person name="Ma J."/>
        </authorList>
    </citation>
    <scope>NUCLEOTIDE SEQUENCE [LARGE SCALE GENOMIC DNA]</scope>
    <source>
        <strain evidence="9">CCM 8933</strain>
    </source>
</reference>
<dbReference type="InterPro" id="IPR009614">
    <property type="entry name" value="YoeB_toxin"/>
</dbReference>
<evidence type="ECO:0000256" key="6">
    <source>
        <dbReference type="ARBA" id="ARBA00030388"/>
    </source>
</evidence>
<keyword evidence="3" id="KW-0540">Nuclease</keyword>
<evidence type="ECO:0000256" key="7">
    <source>
        <dbReference type="ARBA" id="ARBA00050056"/>
    </source>
</evidence>
<dbReference type="Gene3D" id="3.30.2310.20">
    <property type="entry name" value="RelE-like"/>
    <property type="match status" value="1"/>
</dbReference>
<evidence type="ECO:0000256" key="3">
    <source>
        <dbReference type="ARBA" id="ARBA00022722"/>
    </source>
</evidence>
<organism evidence="8 9">
    <name type="scientific">Lactiplantibacillus daowaiensis</name>
    <dbReference type="NCBI Taxonomy" id="2559918"/>
    <lineage>
        <taxon>Bacteria</taxon>
        <taxon>Bacillati</taxon>
        <taxon>Bacillota</taxon>
        <taxon>Bacilli</taxon>
        <taxon>Lactobacillales</taxon>
        <taxon>Lactobacillaceae</taxon>
        <taxon>Lactiplantibacillus</taxon>
    </lineage>
</organism>
<proteinExistence type="inferred from homology"/>
<dbReference type="PANTHER" id="PTHR38039:SF1">
    <property type="entry name" value="TOXIN YOEB"/>
    <property type="match status" value="1"/>
</dbReference>
<name>A0ABW1S0S0_9LACO</name>
<dbReference type="NCBIfam" id="TIGR02116">
    <property type="entry name" value="toxin_Txe_YoeB"/>
    <property type="match status" value="1"/>
</dbReference>
<accession>A0ABW1S0S0</accession>
<evidence type="ECO:0000313" key="8">
    <source>
        <dbReference type="EMBL" id="MFC6181317.1"/>
    </source>
</evidence>
<protein>
    <recommendedName>
        <fullName evidence="7">Endoribonuclease YoeB</fullName>
    </recommendedName>
    <alternativeName>
        <fullName evidence="6">Putative mRNA interferase YoeB</fullName>
    </alternativeName>
</protein>
<evidence type="ECO:0000256" key="4">
    <source>
        <dbReference type="ARBA" id="ARBA00022759"/>
    </source>
</evidence>
<comment type="similarity">
    <text evidence="1">Belongs to the YoeB family.</text>
</comment>
<dbReference type="Pfam" id="PF06769">
    <property type="entry name" value="YoeB_toxin"/>
    <property type="match status" value="1"/>
</dbReference>
<keyword evidence="9" id="KW-1185">Reference proteome</keyword>
<keyword evidence="4" id="KW-0255">Endonuclease</keyword>
<keyword evidence="5" id="KW-0378">Hydrolase</keyword>
<evidence type="ECO:0000256" key="5">
    <source>
        <dbReference type="ARBA" id="ARBA00022801"/>
    </source>
</evidence>
<comment type="caution">
    <text evidence="8">The sequence shown here is derived from an EMBL/GenBank/DDBJ whole genome shotgun (WGS) entry which is preliminary data.</text>
</comment>
<dbReference type="PANTHER" id="PTHR38039">
    <property type="entry name" value="TOXIN YOEB"/>
    <property type="match status" value="1"/>
</dbReference>
<evidence type="ECO:0000256" key="2">
    <source>
        <dbReference type="ARBA" id="ARBA00022649"/>
    </source>
</evidence>
<evidence type="ECO:0000313" key="9">
    <source>
        <dbReference type="Proteomes" id="UP001596282"/>
    </source>
</evidence>
<gene>
    <name evidence="8" type="ORF">ACFP5Y_08800</name>
</gene>
<dbReference type="InterPro" id="IPR035093">
    <property type="entry name" value="RelE/ParE_toxin_dom_sf"/>
</dbReference>
<dbReference type="EMBL" id="JBHSSC010000036">
    <property type="protein sequence ID" value="MFC6181317.1"/>
    <property type="molecule type" value="Genomic_DNA"/>
</dbReference>
<keyword evidence="2" id="KW-1277">Toxin-antitoxin system</keyword>
<dbReference type="RefSeq" id="WP_379832108.1">
    <property type="nucleotide sequence ID" value="NZ_JBHSSC010000036.1"/>
</dbReference>
<sequence length="96" mass="11480">MIYWRQLMTMNKLFTDNAWEDYMWLLKNDKQALKRVNLLIKDASRTPFSGIGKPEPLHGNFQGYWSRRVNEKDRLIYGVDEQQITILACRTHYGNK</sequence>